<proteinExistence type="predicted"/>
<dbReference type="eggNOG" id="ENOG5030M6F">
    <property type="taxonomic scope" value="Bacteria"/>
</dbReference>
<sequence length="213" mass="24398">MTNERNSADPSREGVVKPLVIAWDEFGLSTEDEAFDRQWSKATNARFNKLWVNVDPEIAQDVHKLLFDDYANRDLSRFGQILFRQAYLLERLLDHIENRPGERPDADIARCAVMFYAGLHFGRQEPDMWALYFPLRDAAKRAGQALFSIHEGDAGNASATESSRVAAQAWAGMDWLYAHQYLPRWRPDFATAPLIEPERFSADLIHDARDAND</sequence>
<accession>A4JFF2</accession>
<dbReference type="EMBL" id="CP000614">
    <property type="protein sequence ID" value="ABO55005.1"/>
    <property type="molecule type" value="Genomic_DNA"/>
</dbReference>
<evidence type="ECO:0000313" key="2">
    <source>
        <dbReference type="Proteomes" id="UP000002287"/>
    </source>
</evidence>
<dbReference type="AlphaFoldDB" id="A4JFF2"/>
<dbReference type="Proteomes" id="UP000002287">
    <property type="component" value="Chromosome 1"/>
</dbReference>
<name>A4JFF2_BURVG</name>
<gene>
    <name evidence="1" type="ordered locus">Bcep1808_2002</name>
</gene>
<evidence type="ECO:0000313" key="1">
    <source>
        <dbReference type="EMBL" id="ABO55005.1"/>
    </source>
</evidence>
<organism evidence="1 2">
    <name type="scientific">Burkholderia vietnamiensis (strain G4 / LMG 22486)</name>
    <name type="common">Burkholderia cepacia (strain R1808)</name>
    <dbReference type="NCBI Taxonomy" id="269482"/>
    <lineage>
        <taxon>Bacteria</taxon>
        <taxon>Pseudomonadati</taxon>
        <taxon>Pseudomonadota</taxon>
        <taxon>Betaproteobacteria</taxon>
        <taxon>Burkholderiales</taxon>
        <taxon>Burkholderiaceae</taxon>
        <taxon>Burkholderia</taxon>
        <taxon>Burkholderia cepacia complex</taxon>
    </lineage>
</organism>
<reference evidence="2" key="1">
    <citation type="submission" date="2007-03" db="EMBL/GenBank/DDBJ databases">
        <title>Complete sequence of chromosome 1 of Burkholderia vietnamiensis G4.</title>
        <authorList>
            <consortium name="US DOE Joint Genome Institute"/>
            <person name="Copeland A."/>
            <person name="Lucas S."/>
            <person name="Lapidus A."/>
            <person name="Barry K."/>
            <person name="Detter J.C."/>
            <person name="Glavina del Rio T."/>
            <person name="Hammon N."/>
            <person name="Israni S."/>
            <person name="Dalin E."/>
            <person name="Tice H."/>
            <person name="Pitluck S."/>
            <person name="Chain P."/>
            <person name="Malfatti S."/>
            <person name="Shin M."/>
            <person name="Vergez L."/>
            <person name="Schmutz J."/>
            <person name="Larimer F."/>
            <person name="Land M."/>
            <person name="Hauser L."/>
            <person name="Kyrpides N."/>
            <person name="Tiedje J."/>
            <person name="Richardson P."/>
        </authorList>
    </citation>
    <scope>NUCLEOTIDE SEQUENCE [LARGE SCALE GENOMIC DNA]</scope>
    <source>
        <strain evidence="2">G4 / LMG 22486</strain>
    </source>
</reference>
<protein>
    <submittedName>
        <fullName evidence="1">Uncharacterized protein</fullName>
    </submittedName>
</protein>
<dbReference type="KEGG" id="bvi:Bcep1808_2002"/>
<dbReference type="HOGENOM" id="CLU_1292427_0_0_4"/>